<dbReference type="InterPro" id="IPR006645">
    <property type="entry name" value="NGN-like_dom"/>
</dbReference>
<organism evidence="3 4">
    <name type="scientific">Posidoniimonas corsicana</name>
    <dbReference type="NCBI Taxonomy" id="1938618"/>
    <lineage>
        <taxon>Bacteria</taxon>
        <taxon>Pseudomonadati</taxon>
        <taxon>Planctomycetota</taxon>
        <taxon>Planctomycetia</taxon>
        <taxon>Pirellulales</taxon>
        <taxon>Lacipirellulaceae</taxon>
        <taxon>Posidoniimonas</taxon>
    </lineage>
</organism>
<keyword evidence="1" id="KW-0804">Transcription</keyword>
<dbReference type="SUPFAM" id="SSF82679">
    <property type="entry name" value="N-utilization substance G protein NusG, N-terminal domain"/>
    <property type="match status" value="1"/>
</dbReference>
<sequence>MAELGDLPNVAPAADCAGAGLSTSRLPYLFPHDLLASAPPESASEPAGEGSARWWLVYTRSRQEKALSRDLFGLGVPHYLPVHNREVVTRGRSRVVEEPLFSGYLFIFADPDLKTAALTTNRISTACPVGDGDRLRSDLLRLASAIAAGARLSLEAKLEPGDWVRVKSGIHEGLEGVVIRRKKQARLLLAVNFLKQGASLEVHESLLEKVAPPDRSARSSVEILRRCGR</sequence>
<evidence type="ECO:0000256" key="1">
    <source>
        <dbReference type="ARBA" id="ARBA00023163"/>
    </source>
</evidence>
<dbReference type="AlphaFoldDB" id="A0A5C5V7R4"/>
<evidence type="ECO:0000313" key="3">
    <source>
        <dbReference type="EMBL" id="TWT33792.1"/>
    </source>
</evidence>
<dbReference type="Proteomes" id="UP000316714">
    <property type="component" value="Unassembled WGS sequence"/>
</dbReference>
<dbReference type="InterPro" id="IPR008991">
    <property type="entry name" value="Translation_prot_SH3-like_sf"/>
</dbReference>
<dbReference type="Gene3D" id="3.30.70.940">
    <property type="entry name" value="NusG, N-terminal domain"/>
    <property type="match status" value="1"/>
</dbReference>
<feature type="domain" description="KOW" evidence="2">
    <location>
        <begin position="157"/>
        <end position="184"/>
    </location>
</feature>
<evidence type="ECO:0000313" key="4">
    <source>
        <dbReference type="Proteomes" id="UP000316714"/>
    </source>
</evidence>
<dbReference type="CDD" id="cd09895">
    <property type="entry name" value="NGN_SP_UpxY"/>
    <property type="match status" value="1"/>
</dbReference>
<dbReference type="OrthoDB" id="275381at2"/>
<gene>
    <name evidence="3" type="primary">rfaH</name>
    <name evidence="3" type="ORF">KOR34_36260</name>
</gene>
<dbReference type="InterPro" id="IPR005824">
    <property type="entry name" value="KOW"/>
</dbReference>
<dbReference type="SUPFAM" id="SSF50104">
    <property type="entry name" value="Translation proteins SH3-like domain"/>
    <property type="match status" value="1"/>
</dbReference>
<keyword evidence="4" id="KW-1185">Reference proteome</keyword>
<proteinExistence type="predicted"/>
<reference evidence="3 4" key="1">
    <citation type="submission" date="2019-02" db="EMBL/GenBank/DDBJ databases">
        <title>Deep-cultivation of Planctomycetes and their phenomic and genomic characterization uncovers novel biology.</title>
        <authorList>
            <person name="Wiegand S."/>
            <person name="Jogler M."/>
            <person name="Boedeker C."/>
            <person name="Pinto D."/>
            <person name="Vollmers J."/>
            <person name="Rivas-Marin E."/>
            <person name="Kohn T."/>
            <person name="Peeters S.H."/>
            <person name="Heuer A."/>
            <person name="Rast P."/>
            <person name="Oberbeckmann S."/>
            <person name="Bunk B."/>
            <person name="Jeske O."/>
            <person name="Meyerdierks A."/>
            <person name="Storesund J.E."/>
            <person name="Kallscheuer N."/>
            <person name="Luecker S."/>
            <person name="Lage O.M."/>
            <person name="Pohl T."/>
            <person name="Merkel B.J."/>
            <person name="Hornburger P."/>
            <person name="Mueller R.-W."/>
            <person name="Bruemmer F."/>
            <person name="Labrenz M."/>
            <person name="Spormann A.M."/>
            <person name="Op Den Camp H."/>
            <person name="Overmann J."/>
            <person name="Amann R."/>
            <person name="Jetten M.S.M."/>
            <person name="Mascher T."/>
            <person name="Medema M.H."/>
            <person name="Devos D.P."/>
            <person name="Kaster A.-K."/>
            <person name="Ovreas L."/>
            <person name="Rohde M."/>
            <person name="Galperin M.Y."/>
            <person name="Jogler C."/>
        </authorList>
    </citation>
    <scope>NUCLEOTIDE SEQUENCE [LARGE SCALE GENOMIC DNA]</scope>
    <source>
        <strain evidence="3 4">KOR34</strain>
    </source>
</reference>
<dbReference type="GO" id="GO:0006354">
    <property type="term" value="P:DNA-templated transcription elongation"/>
    <property type="evidence" value="ECO:0007669"/>
    <property type="project" value="InterPro"/>
</dbReference>
<dbReference type="Pfam" id="PF02357">
    <property type="entry name" value="NusG"/>
    <property type="match status" value="1"/>
</dbReference>
<dbReference type="RefSeq" id="WP_146566710.1">
    <property type="nucleotide sequence ID" value="NZ_SIHJ01000002.1"/>
</dbReference>
<dbReference type="InterPro" id="IPR036735">
    <property type="entry name" value="NGN_dom_sf"/>
</dbReference>
<comment type="caution">
    <text evidence="3">The sequence shown here is derived from an EMBL/GenBank/DDBJ whole genome shotgun (WGS) entry which is preliminary data.</text>
</comment>
<protein>
    <submittedName>
        <fullName evidence="3">Transcription antitermination protein RfaH</fullName>
    </submittedName>
</protein>
<dbReference type="EMBL" id="SIHJ01000002">
    <property type="protein sequence ID" value="TWT33792.1"/>
    <property type="molecule type" value="Genomic_DNA"/>
</dbReference>
<name>A0A5C5V7R4_9BACT</name>
<dbReference type="SMART" id="SM00739">
    <property type="entry name" value="KOW"/>
    <property type="match status" value="1"/>
</dbReference>
<evidence type="ECO:0000259" key="2">
    <source>
        <dbReference type="SMART" id="SM00739"/>
    </source>
</evidence>
<accession>A0A5C5V7R4</accession>